<evidence type="ECO:0000259" key="2">
    <source>
        <dbReference type="Pfam" id="PF11760"/>
    </source>
</evidence>
<reference evidence="4" key="2">
    <citation type="submission" date="2021-04" db="EMBL/GenBank/DDBJ databases">
        <authorList>
            <person name="Gilroy R."/>
        </authorList>
    </citation>
    <scope>NUCLEOTIDE SEQUENCE</scope>
    <source>
        <strain evidence="4">CHK189-11263</strain>
    </source>
</reference>
<dbReference type="Pfam" id="PF11761">
    <property type="entry name" value="CbiG_mid"/>
    <property type="match status" value="1"/>
</dbReference>
<sequence length="346" mass="36763">MRLALTAFTRRGYALARDLAAALEERGDRAALALPARLAGELGAEEYASLAAWTGERFQDCQGLIFVGACGIAVRAIAPHVRDKFTDPAVVSVDEAGRIAVPLLSGHVGGANELALWVAGRTGGEVAVSTATDVNGAFAVDRWAKRQGLFLDSREAAKRVSAAVLARVPVGVSSDFPIQGGLPSGLRFGPAEVGICLTLDPEKAPFPVTLRLVPPVLTLGIGCRRGTPAETLRRRVEDVLKEHRLTRRAVFQASTLDLKGDEPGLLELCRAWEIPLVTWTAEELARTEGEFTPSAFVSRVTGVDNVCERAAVRAGGALLVPKQAGEGVTVAVARRPWTISFDEGEK</sequence>
<evidence type="ECO:0000259" key="1">
    <source>
        <dbReference type="Pfam" id="PF01890"/>
    </source>
</evidence>
<dbReference type="InterPro" id="IPR021745">
    <property type="entry name" value="CbiG_mid"/>
</dbReference>
<name>A0A9D2MAY3_9FIRM</name>
<dbReference type="SUPFAM" id="SSF159672">
    <property type="entry name" value="CbiG N-terminal domain-like"/>
    <property type="match status" value="1"/>
</dbReference>
<feature type="domain" description="Cobalamin synthesis G N-terminal" evidence="2">
    <location>
        <begin position="54"/>
        <end position="133"/>
    </location>
</feature>
<gene>
    <name evidence="4" type="ORF">H9714_04950</name>
</gene>
<dbReference type="InterPro" id="IPR002750">
    <property type="entry name" value="CobE/GbiG_C"/>
</dbReference>
<feature type="domain" description="CobE/GbiG C-terminal" evidence="1">
    <location>
        <begin position="217"/>
        <end position="333"/>
    </location>
</feature>
<feature type="domain" description="Cobalamin biosynthesis central region" evidence="3">
    <location>
        <begin position="138"/>
        <end position="186"/>
    </location>
</feature>
<dbReference type="InterPro" id="IPR036518">
    <property type="entry name" value="CobE/GbiG_C_sf"/>
</dbReference>
<proteinExistence type="predicted"/>
<dbReference type="InterPro" id="IPR038029">
    <property type="entry name" value="GbiG_N_sf"/>
</dbReference>
<protein>
    <submittedName>
        <fullName evidence="4">Cobalamin biosynthesis protein</fullName>
    </submittedName>
</protein>
<dbReference type="EMBL" id="DWYC01000049">
    <property type="protein sequence ID" value="HJB56884.1"/>
    <property type="molecule type" value="Genomic_DNA"/>
</dbReference>
<dbReference type="PANTHER" id="PTHR37477:SF1">
    <property type="entry name" value="COBALT-PRECORRIN-5A HYDROLASE"/>
    <property type="match status" value="1"/>
</dbReference>
<evidence type="ECO:0000259" key="3">
    <source>
        <dbReference type="Pfam" id="PF11761"/>
    </source>
</evidence>
<dbReference type="PANTHER" id="PTHR37477">
    <property type="entry name" value="COBALT-PRECORRIN-5A HYDROLASE"/>
    <property type="match status" value="1"/>
</dbReference>
<comment type="caution">
    <text evidence="4">The sequence shown here is derived from an EMBL/GenBank/DDBJ whole genome shotgun (WGS) entry which is preliminary data.</text>
</comment>
<dbReference type="GO" id="GO:0009236">
    <property type="term" value="P:cobalamin biosynthetic process"/>
    <property type="evidence" value="ECO:0007669"/>
    <property type="project" value="InterPro"/>
</dbReference>
<evidence type="ECO:0000313" key="4">
    <source>
        <dbReference type="EMBL" id="HJB56884.1"/>
    </source>
</evidence>
<dbReference type="Pfam" id="PF01890">
    <property type="entry name" value="CbiG_C"/>
    <property type="match status" value="1"/>
</dbReference>
<dbReference type="Gene3D" id="3.30.420.180">
    <property type="entry name" value="CobE/GbiG C-terminal domain"/>
    <property type="match status" value="1"/>
</dbReference>
<accession>A0A9D2MAY3</accession>
<dbReference type="Proteomes" id="UP000824208">
    <property type="component" value="Unassembled WGS sequence"/>
</dbReference>
<dbReference type="Gene3D" id="3.40.50.11220">
    <property type="match status" value="1"/>
</dbReference>
<reference evidence="4" key="1">
    <citation type="journal article" date="2021" name="PeerJ">
        <title>Extensive microbial diversity within the chicken gut microbiome revealed by metagenomics and culture.</title>
        <authorList>
            <person name="Gilroy R."/>
            <person name="Ravi A."/>
            <person name="Getino M."/>
            <person name="Pursley I."/>
            <person name="Horton D.L."/>
            <person name="Alikhan N.F."/>
            <person name="Baker D."/>
            <person name="Gharbi K."/>
            <person name="Hall N."/>
            <person name="Watson M."/>
            <person name="Adriaenssens E.M."/>
            <person name="Foster-Nyarko E."/>
            <person name="Jarju S."/>
            <person name="Secka A."/>
            <person name="Antonio M."/>
            <person name="Oren A."/>
            <person name="Chaudhuri R.R."/>
            <person name="La Ragione R."/>
            <person name="Hildebrand F."/>
            <person name="Pallen M.J."/>
        </authorList>
    </citation>
    <scope>NUCLEOTIDE SEQUENCE</scope>
    <source>
        <strain evidence="4">CHK189-11263</strain>
    </source>
</reference>
<dbReference type="InterPro" id="IPR021744">
    <property type="entry name" value="CbiG_N"/>
</dbReference>
<evidence type="ECO:0000313" key="5">
    <source>
        <dbReference type="Proteomes" id="UP000824208"/>
    </source>
</evidence>
<dbReference type="AlphaFoldDB" id="A0A9D2MAY3"/>
<dbReference type="InterPro" id="IPR052553">
    <property type="entry name" value="CbiG_hydrolase"/>
</dbReference>
<organism evidence="4 5">
    <name type="scientific">Candidatus Flavonifractor intestinipullorum</name>
    <dbReference type="NCBI Taxonomy" id="2838587"/>
    <lineage>
        <taxon>Bacteria</taxon>
        <taxon>Bacillati</taxon>
        <taxon>Bacillota</taxon>
        <taxon>Clostridia</taxon>
        <taxon>Eubacteriales</taxon>
        <taxon>Oscillospiraceae</taxon>
        <taxon>Flavonifractor</taxon>
    </lineage>
</organism>
<dbReference type="Pfam" id="PF11760">
    <property type="entry name" value="CbiG_N"/>
    <property type="match status" value="1"/>
</dbReference>
<dbReference type="SUPFAM" id="SSF159664">
    <property type="entry name" value="CobE/GbiG C-terminal domain-like"/>
    <property type="match status" value="1"/>
</dbReference>